<dbReference type="Gene3D" id="2.170.16.10">
    <property type="entry name" value="Hedgehog/Intein (Hint) domain"/>
    <property type="match status" value="1"/>
</dbReference>
<feature type="compositionally biased region" description="Low complexity" evidence="2">
    <location>
        <begin position="2239"/>
        <end position="2286"/>
    </location>
</feature>
<gene>
    <name evidence="5" type="ORF">STHAL_13390</name>
</gene>
<dbReference type="SMART" id="SM00306">
    <property type="entry name" value="HintN"/>
    <property type="match status" value="1"/>
</dbReference>
<dbReference type="PROSITE" id="PS50818">
    <property type="entry name" value="INTEIN_C_TER"/>
    <property type="match status" value="1"/>
</dbReference>
<dbReference type="SMART" id="SM00458">
    <property type="entry name" value="RICIN"/>
    <property type="match status" value="1"/>
</dbReference>
<feature type="compositionally biased region" description="Low complexity" evidence="2">
    <location>
        <begin position="55"/>
        <end position="66"/>
    </location>
</feature>
<evidence type="ECO:0000256" key="1">
    <source>
        <dbReference type="ARBA" id="ARBA00022737"/>
    </source>
</evidence>
<dbReference type="SUPFAM" id="SSF51294">
    <property type="entry name" value="Hedgehog/intein (Hint) domain"/>
    <property type="match status" value="1"/>
</dbReference>
<dbReference type="InterPro" id="IPR035992">
    <property type="entry name" value="Ricin_B-like_lectins"/>
</dbReference>
<dbReference type="InterPro" id="IPR000772">
    <property type="entry name" value="Ricin_B_lectin"/>
</dbReference>
<accession>A0ABS6TQA9</accession>
<dbReference type="InterPro" id="IPR044929">
    <property type="entry name" value="DNA/RNA_non-sp_Endonuclease_sf"/>
</dbReference>
<dbReference type="InterPro" id="IPR030934">
    <property type="entry name" value="Intein_C"/>
</dbReference>
<keyword evidence="1" id="KW-0677">Repeat</keyword>
<evidence type="ECO:0000256" key="2">
    <source>
        <dbReference type="SAM" id="MobiDB-lite"/>
    </source>
</evidence>
<dbReference type="InterPro" id="IPR050708">
    <property type="entry name" value="T6SS_VgrG/RHS"/>
</dbReference>
<dbReference type="Pfam" id="PF25023">
    <property type="entry name" value="TEN_YD-shell"/>
    <property type="match status" value="1"/>
</dbReference>
<feature type="domain" description="Ricin B lectin" evidence="4">
    <location>
        <begin position="1765"/>
        <end position="1901"/>
    </location>
</feature>
<dbReference type="Gene3D" id="2.180.10.10">
    <property type="entry name" value="RHS repeat-associated core"/>
    <property type="match status" value="2"/>
</dbReference>
<dbReference type="InterPro" id="IPR044927">
    <property type="entry name" value="Endonuclea_NS_2"/>
</dbReference>
<proteinExistence type="predicted"/>
<feature type="region of interest" description="Disordered" evidence="2">
    <location>
        <begin position="37"/>
        <end position="66"/>
    </location>
</feature>
<dbReference type="NCBIfam" id="TIGR01643">
    <property type="entry name" value="YD_repeat_2x"/>
    <property type="match status" value="2"/>
</dbReference>
<dbReference type="CDD" id="cd00081">
    <property type="entry name" value="Hint"/>
    <property type="match status" value="1"/>
</dbReference>
<dbReference type="InterPro" id="IPR022385">
    <property type="entry name" value="Rhs_assc_core"/>
</dbReference>
<dbReference type="Proteomes" id="UP000735541">
    <property type="component" value="Unassembled WGS sequence"/>
</dbReference>
<keyword evidence="6" id="KW-1185">Reference proteome</keyword>
<dbReference type="Gene3D" id="2.80.10.50">
    <property type="match status" value="1"/>
</dbReference>
<name>A0ABS6TQA9_STRHA</name>
<dbReference type="PROSITE" id="PS50231">
    <property type="entry name" value="RICIN_B_LECTIN"/>
    <property type="match status" value="1"/>
</dbReference>
<dbReference type="InterPro" id="IPR056823">
    <property type="entry name" value="TEN-like_YD-shell"/>
</dbReference>
<feature type="domain" description="Hint" evidence="3">
    <location>
        <begin position="2307"/>
        <end position="2412"/>
    </location>
</feature>
<dbReference type="SUPFAM" id="SSF50370">
    <property type="entry name" value="Ricin B-like lectins"/>
    <property type="match status" value="1"/>
</dbReference>
<dbReference type="PANTHER" id="PTHR32305">
    <property type="match status" value="1"/>
</dbReference>
<evidence type="ECO:0000313" key="5">
    <source>
        <dbReference type="EMBL" id="MBV7670456.1"/>
    </source>
</evidence>
<dbReference type="Pfam" id="PF07591">
    <property type="entry name" value="PT-HINT"/>
    <property type="match status" value="1"/>
</dbReference>
<dbReference type="EMBL" id="JAHUVW010000001">
    <property type="protein sequence ID" value="MBV7670456.1"/>
    <property type="molecule type" value="Genomic_DNA"/>
</dbReference>
<sequence>MAVIVSLTSALTWGGLTLEAAAIPPKPRQDMAVELPELPESARTEQDESAEKHLTTAPEEATTPYTPQAVEAWSPGVGTADLTDVEPGQLIPVENVPTVSLGVPEESDPAALAGEWTVDLKAPEDSQAAEVDGLLMEITPPATADPEAEVTIGVDYTSFADLYGPQAADRFGVVLLPNCVVDAPTEGECAPEPAEEPDGEAAAAMLPLASEIEVIHPKTSARTLSAASNEGETLRTRRVVSASVPVAELLGTDAASDVSGATTMSLTAASADTAPRAVGVLDTGASAAGDFTATPLQSSGSWAAGSSSGAFTYGYQVQVPEAPGGLTPQVALSYSSQSVDGRTSSTNNQASWIGDGWDYNAGSITRTYASCREDAKKAGANNSGHKTGDLCWGSDNATLTLGGATTELVWDADQKEWFTANGDGSRIQIVKDTSKDNKDADGEYWIVTTTDGTKYHFGLNHLPGWSKGDPVTNSVLTVPVFGNHAGEPCYKAGDWKNSDCAQGWRWNLDYVEDLHGNAMSLWWKKDVNYYARNFNWKAPVKYDRDGYLAHIDYGQRSNTLFSAEAPGRVTFNVEERCYAEGSLACTEANFTSKDPGKYRIWYDTPADLRCASGKMCWNAAPSFWSTKRLDSIQTSAQRRTDTTARQVVDRYQLKQSFPSLRTGPNTALWLETVTRTGYARKGSTDESVTLNPVRFEPNVDDMPNRVMRGDKDPRPGFSRLRIGRVINEYGGETAITYKKPTGQCATGLDLPGKADKAALKSNTRLCYPSFWHPDPEKEDIDWFQKYVVQEVEELPNVDGAYSTSTKYTYGTAAWKLAQQEFTKKSTRTYSQFAGFDQVAVFTGADDKAIGSKRTKAVTRFFRGMGDTVAVKDVTGAHIAYDREPFAGRIAEELSYAEPTDADTAWLTRSVTVPEATELASRVRGDGLDALKAWRVTEPRQLAYSKDSDGVVHTSETKTTYEATHGLPVQIETLEDKADPGLVGDVSCTKLEYVHHTDKNVIGLTKQVLGSATPCATAVFTDLKKLASGSRTAYDAGDYGAALSGSTRGLATQTWSLKADGSGFQSDGTVAFDSLGRVVKATDPDGKSSTTAYDTRNGQTFGVTEANSLGHSATQEIEPGRGTATKSTDANGHVTQSVFDPLGRLVQAWAPGRTPSASAVPDFAAEYHISTIDPDDPDRLPPYVVTKSRGHRDRVETSVTIYDGLGRERQAQEQATGGGRLITDTLYNSSGEVWQTNNAYLATGKPSGQLFTPLADTAVPNATRYTYDGSGRVVKELPILNGSEMAARSTRYEYGADWSTVINPSGAASYRVRSDSMGRTTQVDTFTDAARTAYTSVKYEFDDLGRLVKAYSAQNAARTWTWAYDGRGRMVSATDPDAGTTTTTYDHRDRPVTTTNARGVTVWTGYDQLSRPVEQRLDSSTGDLLARSTYDSAPGGKGLPASSVRVTDGQEYTMSVGGYTADYQPRSTTLSLPDSLATTWGLRKSYTSTYNYSDTGLLLDGTIPAAGAFDSEKLVVRYNEEGLPLSVSGKDWYGSEAMYSPYGQLLRSTLGAQPHRVWSLAGFDDASGALTDQQVYREQNGDTSLVGGKLASHRSYWYDDAGNVTGIRERSTGIQERQCFSYDPIGQLTEAWTSADLGHCVDGPVKDDGTLNVTAGPDDSGYWQRYEYDLLGNRKKLTEKDLTGATAKDTVTTYAYGKADGSQPHTLTKVTKKYTTPAGAQVTAEAERLYELTGETKQVSSLGNGDTQDISWTWDGQVERLTGEGSGGRTSYVGLADKCLDLNGGKTAENTPVNLYACNGASSQKWSFRVEPGQSDPDLGTMAFYDDAWCVAPGSASAGSALQLHTCDGSADQKIKRNASGQLVHVATGLCIAVKDGATADSTPTVLTACSASSAAQKWEAQNETRYIYGPDGSPLLTLQGKQATLHLSETEVTTQAAGKLVSTQRSYGAPGGSVLRYQYGYQKTSTLAAEVGDHQGSTYAEIAMTDGMPVRVRKQDPFGNERGAATSGAALRTRAGFLGASPDDASGYTQLGARMYDPVVGRFLSADPVLDVADPMQANGYSYAHNNPVTLSDPTGLAVSLNASETAAALAGAGLSLAQLAQAKSDSGRSLSSVVLSAAWSTLKDFIGINDALACFGGDMWSCGSLIIGAIPWTKLGKIPSVLKAVNRTINAIQAWRSAKKKAEAVLAAAKAAQQRALAAKKAAIEKAKKAAQAAKKKAAEKKQTTSNKAVNQTKKTGSPVQKQAQAKSAPKVSSASATHKSSGGGAKASTSKPGGSSGGSSRSNGGSSGSGGSGKSGGSGESGGTCNSFVPGTKVVMADGSTKAIEDVKAGDKVLATDPETGRTTVETVTAEIKGEGLKHLVKVTVDTDGDQGDETASVTATDGHPFWVEALDAWIDATDLQAGEWLRTSTGTYVQITAVERWTATTSAVHNLTVSDLHTYYVLAGAAPVLVHNCNGEIDYGSISSDGRRSGIAAIITPEMVDADTGTKATRRMNPPGFVSGANGDARGHLLPKALGGSGSTPENFVRTTAAIDNGPMNEFEQMIVEHVSVGRNTIMYSSTPHYRPGSNVPFAVSIEAFDDNGWSVGRTFFQ</sequence>
<dbReference type="NCBIfam" id="TIGR03696">
    <property type="entry name" value="Rhs_assc_core"/>
    <property type="match status" value="1"/>
</dbReference>
<dbReference type="InterPro" id="IPR036844">
    <property type="entry name" value="Hint_dom_sf"/>
</dbReference>
<reference evidence="5 6" key="1">
    <citation type="submission" date="2021-07" db="EMBL/GenBank/DDBJ databases">
        <title>Sequencing Streptomyces halstedii LGO-A4 genome an citrus endophytic actinomycete.</title>
        <authorList>
            <person name="Samborskyy M."/>
            <person name="Scott N."/>
            <person name="Deglau R."/>
            <person name="Dickens S."/>
            <person name="Oliveira L.G."/>
        </authorList>
    </citation>
    <scope>NUCLEOTIDE SEQUENCE [LARGE SCALE GENOMIC DNA]</scope>
    <source>
        <strain evidence="5 6">LGO-A4</strain>
    </source>
</reference>
<feature type="compositionally biased region" description="Polar residues" evidence="2">
    <location>
        <begin position="2225"/>
        <end position="2237"/>
    </location>
</feature>
<feature type="region of interest" description="Disordered" evidence="2">
    <location>
        <begin position="2215"/>
        <end position="2307"/>
    </location>
</feature>
<feature type="compositionally biased region" description="Gly residues" evidence="2">
    <location>
        <begin position="2287"/>
        <end position="2304"/>
    </location>
</feature>
<comment type="caution">
    <text evidence="5">The sequence shown here is derived from an EMBL/GenBank/DDBJ whole genome shotgun (WGS) entry which is preliminary data.</text>
</comment>
<dbReference type="Pfam" id="PF13930">
    <property type="entry name" value="Endonuclea_NS_2"/>
    <property type="match status" value="1"/>
</dbReference>
<dbReference type="InterPro" id="IPR006530">
    <property type="entry name" value="YD"/>
</dbReference>
<dbReference type="CDD" id="cd00161">
    <property type="entry name" value="beta-trefoil_Ricin-like"/>
    <property type="match status" value="1"/>
</dbReference>
<dbReference type="Pfam" id="PF00652">
    <property type="entry name" value="Ricin_B_lectin"/>
    <property type="match status" value="1"/>
</dbReference>
<evidence type="ECO:0000259" key="3">
    <source>
        <dbReference type="SMART" id="SM00306"/>
    </source>
</evidence>
<protein>
    <submittedName>
        <fullName evidence="5">Ricin-type beta-trefoil lectin domain protein</fullName>
    </submittedName>
</protein>
<evidence type="ECO:0000259" key="4">
    <source>
        <dbReference type="SMART" id="SM00458"/>
    </source>
</evidence>
<dbReference type="InterPro" id="IPR003587">
    <property type="entry name" value="Hint_dom_N"/>
</dbReference>
<dbReference type="RefSeq" id="WP_228868980.1">
    <property type="nucleotide sequence ID" value="NZ_JAHUVW010000001.1"/>
</dbReference>
<organism evidence="5 6">
    <name type="scientific">Streptomyces halstedii</name>
    <dbReference type="NCBI Taxonomy" id="1944"/>
    <lineage>
        <taxon>Bacteria</taxon>
        <taxon>Bacillati</taxon>
        <taxon>Actinomycetota</taxon>
        <taxon>Actinomycetes</taxon>
        <taxon>Kitasatosporales</taxon>
        <taxon>Streptomycetaceae</taxon>
        <taxon>Streptomyces</taxon>
    </lineage>
</organism>
<dbReference type="Gene3D" id="3.40.570.10">
    <property type="entry name" value="Extracellular Endonuclease, subunit A"/>
    <property type="match status" value="1"/>
</dbReference>
<feature type="compositionally biased region" description="Basic and acidic residues" evidence="2">
    <location>
        <begin position="40"/>
        <end position="54"/>
    </location>
</feature>
<dbReference type="PANTHER" id="PTHR32305:SF17">
    <property type="entry name" value="TRNA NUCLEASE WAPA"/>
    <property type="match status" value="1"/>
</dbReference>
<evidence type="ECO:0000313" key="6">
    <source>
        <dbReference type="Proteomes" id="UP000735541"/>
    </source>
</evidence>